<dbReference type="PANTHER" id="PTHR10934">
    <property type="entry name" value="60S RIBOSOMAL PROTEIN L18"/>
    <property type="match status" value="1"/>
</dbReference>
<dbReference type="NCBIfam" id="NF003079">
    <property type="entry name" value="PRK04005.1"/>
    <property type="match status" value="1"/>
</dbReference>
<dbReference type="InterPro" id="IPR001196">
    <property type="entry name" value="Ribosomal_uL15_CS"/>
</dbReference>
<dbReference type="Gene3D" id="3.100.10.10">
    <property type="match status" value="1"/>
</dbReference>
<evidence type="ECO:0000256" key="4">
    <source>
        <dbReference type="HAMAP-Rule" id="MF_00329"/>
    </source>
</evidence>
<dbReference type="AlphaFoldDB" id="A0A075GCN6"/>
<gene>
    <name evidence="6" type="primary">RP-L18e</name>
    <name evidence="6" type="synonym">RPL18</name>
    <name evidence="4" type="synonym">rpl18e</name>
</gene>
<name>A0A075GCN6_9EURY</name>
<accession>A0A075GCN6</accession>
<dbReference type="GO" id="GO:0003735">
    <property type="term" value="F:structural constituent of ribosome"/>
    <property type="evidence" value="ECO:0007669"/>
    <property type="project" value="InterPro"/>
</dbReference>
<evidence type="ECO:0000256" key="2">
    <source>
        <dbReference type="ARBA" id="ARBA00022980"/>
    </source>
</evidence>
<sequence length="123" mass="12861">MAPKRIDRKSNAHLQSLVGSLKQAARENEAPVWKAVAGRLESPAQTWPSINISRLERHAEAKATVVVPGKLLGAGAISKPLTVGAFSFSAAAREKVEAAGGSCLSLPEMLEAHPKGAGVRLMG</sequence>
<reference evidence="6" key="1">
    <citation type="journal article" date="2014" name="Genome Biol. Evol.">
        <title>Pangenome evidence for extensive interdomain horizontal transfer affecting lineage core and shell genes in uncultured planktonic thaumarchaeota and euryarchaeota.</title>
        <authorList>
            <person name="Deschamps P."/>
            <person name="Zivanovic Y."/>
            <person name="Moreira D."/>
            <person name="Rodriguez-Valera F."/>
            <person name="Lopez-Garcia P."/>
        </authorList>
    </citation>
    <scope>NUCLEOTIDE SEQUENCE</scope>
</reference>
<dbReference type="InterPro" id="IPR021131">
    <property type="entry name" value="Ribosomal_uL15/eL18"/>
</dbReference>
<dbReference type="GO" id="GO:0022625">
    <property type="term" value="C:cytosolic large ribosomal subunit"/>
    <property type="evidence" value="ECO:0007669"/>
    <property type="project" value="TreeGrafter"/>
</dbReference>
<evidence type="ECO:0000256" key="3">
    <source>
        <dbReference type="ARBA" id="ARBA00023274"/>
    </source>
</evidence>
<dbReference type="InterPro" id="IPR000039">
    <property type="entry name" value="Ribosomal_eL18"/>
</dbReference>
<keyword evidence="3 4" id="KW-0687">Ribonucleoprotein</keyword>
<dbReference type="PROSITE" id="PS00475">
    <property type="entry name" value="RIBOSOMAL_L15"/>
    <property type="match status" value="1"/>
</dbReference>
<dbReference type="SUPFAM" id="SSF52080">
    <property type="entry name" value="Ribosomal proteins L15p and L18e"/>
    <property type="match status" value="1"/>
</dbReference>
<evidence type="ECO:0000259" key="5">
    <source>
        <dbReference type="Pfam" id="PF00828"/>
    </source>
</evidence>
<dbReference type="InterPro" id="IPR036227">
    <property type="entry name" value="Ribosomal_uL15/eL18_sf"/>
</dbReference>
<comment type="similarity">
    <text evidence="1 4">Belongs to the eukaryotic ribosomal protein eL18 family.</text>
</comment>
<evidence type="ECO:0000256" key="1">
    <source>
        <dbReference type="ARBA" id="ARBA00006815"/>
    </source>
</evidence>
<dbReference type="HAMAP" id="MF_00329">
    <property type="entry name" value="Ribosomal_eL18"/>
    <property type="match status" value="1"/>
</dbReference>
<feature type="domain" description="Large ribosomal subunit protein uL15/eL18" evidence="5">
    <location>
        <begin position="67"/>
        <end position="103"/>
    </location>
</feature>
<keyword evidence="2 4" id="KW-0689">Ribosomal protein</keyword>
<dbReference type="EMBL" id="KF900610">
    <property type="protein sequence ID" value="AIF01045.1"/>
    <property type="molecule type" value="Genomic_DNA"/>
</dbReference>
<proteinExistence type="inferred from homology"/>
<dbReference type="GO" id="GO:0003723">
    <property type="term" value="F:RNA binding"/>
    <property type="evidence" value="ECO:0007669"/>
    <property type="project" value="TreeGrafter"/>
</dbReference>
<dbReference type="Pfam" id="PF00828">
    <property type="entry name" value="Ribosomal_L27A"/>
    <property type="match status" value="1"/>
</dbReference>
<dbReference type="GO" id="GO:0006412">
    <property type="term" value="P:translation"/>
    <property type="evidence" value="ECO:0007669"/>
    <property type="project" value="UniProtKB-UniRule"/>
</dbReference>
<dbReference type="InterPro" id="IPR022947">
    <property type="entry name" value="Ribosomal_eL18_arc"/>
</dbReference>
<dbReference type="PANTHER" id="PTHR10934:SF2">
    <property type="entry name" value="LARGE RIBOSOMAL SUBUNIT PROTEIN EL18"/>
    <property type="match status" value="1"/>
</dbReference>
<evidence type="ECO:0000313" key="6">
    <source>
        <dbReference type="EMBL" id="AIF01045.1"/>
    </source>
</evidence>
<organism evidence="6">
    <name type="scientific">uncultured marine group II/III euryarchaeote KM3_141_A08</name>
    <dbReference type="NCBI Taxonomy" id="1457875"/>
    <lineage>
        <taxon>Archaea</taxon>
        <taxon>Methanobacteriati</taxon>
        <taxon>Methanobacteriota</taxon>
        <taxon>environmental samples</taxon>
    </lineage>
</organism>
<protein>
    <recommendedName>
        <fullName evidence="4">Large ribosomal subunit protein eL18</fullName>
    </recommendedName>
</protein>